<dbReference type="Pfam" id="PF01522">
    <property type="entry name" value="Polysacc_deac_1"/>
    <property type="match status" value="1"/>
</dbReference>
<dbReference type="STRING" id="645991.Sgly_2556"/>
<reference evidence="2 3" key="1">
    <citation type="journal article" date="2011" name="Stand. Genomic Sci.">
        <title>Complete genome sequence of Syntrophobotulus glycolicus type strain (FlGlyR).</title>
        <authorList>
            <person name="Han C."/>
            <person name="Mwirichia R."/>
            <person name="Chertkov O."/>
            <person name="Held B."/>
            <person name="Lapidus A."/>
            <person name="Nolan M."/>
            <person name="Lucas S."/>
            <person name="Hammon N."/>
            <person name="Deshpande S."/>
            <person name="Cheng J.F."/>
            <person name="Tapia R."/>
            <person name="Goodwin L."/>
            <person name="Pitluck S."/>
            <person name="Huntemann M."/>
            <person name="Liolios K."/>
            <person name="Ivanova N."/>
            <person name="Pagani I."/>
            <person name="Mavromatis K."/>
            <person name="Ovchinikova G."/>
            <person name="Pati A."/>
            <person name="Chen A."/>
            <person name="Palaniappan K."/>
            <person name="Land M."/>
            <person name="Hauser L."/>
            <person name="Brambilla E.M."/>
            <person name="Rohde M."/>
            <person name="Spring S."/>
            <person name="Sikorski J."/>
            <person name="Goker M."/>
            <person name="Woyke T."/>
            <person name="Bristow J."/>
            <person name="Eisen J.A."/>
            <person name="Markowitz V."/>
            <person name="Hugenholtz P."/>
            <person name="Kyrpides N.C."/>
            <person name="Klenk H.P."/>
            <person name="Detter J.C."/>
        </authorList>
    </citation>
    <scope>NUCLEOTIDE SEQUENCE [LARGE SCALE GENOMIC DNA]</scope>
    <source>
        <strain evidence="3">DSM 8271 / FlGlyR</strain>
    </source>
</reference>
<dbReference type="GO" id="GO:0016810">
    <property type="term" value="F:hydrolase activity, acting on carbon-nitrogen (but not peptide) bonds"/>
    <property type="evidence" value="ECO:0007669"/>
    <property type="project" value="InterPro"/>
</dbReference>
<gene>
    <name evidence="2" type="ordered locus">Sgly_2556</name>
</gene>
<dbReference type="eggNOG" id="COG0726">
    <property type="taxonomic scope" value="Bacteria"/>
</dbReference>
<dbReference type="CDD" id="cd10938">
    <property type="entry name" value="CE4_HpPgdA_like"/>
    <property type="match status" value="1"/>
</dbReference>
<dbReference type="GO" id="GO:0005975">
    <property type="term" value="P:carbohydrate metabolic process"/>
    <property type="evidence" value="ECO:0007669"/>
    <property type="project" value="InterPro"/>
</dbReference>
<accession>F0SWJ8</accession>
<keyword evidence="3" id="KW-1185">Reference proteome</keyword>
<dbReference type="Gene3D" id="3.20.20.370">
    <property type="entry name" value="Glycoside hydrolase/deacetylase"/>
    <property type="match status" value="1"/>
</dbReference>
<reference evidence="3" key="2">
    <citation type="submission" date="2011-02" db="EMBL/GenBank/DDBJ databases">
        <title>The complete genome of Syntrophobotulus glycolicus DSM 8271.</title>
        <authorList>
            <person name="Lucas S."/>
            <person name="Copeland A."/>
            <person name="Lapidus A."/>
            <person name="Bruce D."/>
            <person name="Goodwin L."/>
            <person name="Pitluck S."/>
            <person name="Kyrpides N."/>
            <person name="Mavromatis K."/>
            <person name="Pagani I."/>
            <person name="Ivanova N."/>
            <person name="Mikhailova N."/>
            <person name="Chertkov O."/>
            <person name="Held B."/>
            <person name="Detter J.C."/>
            <person name="Tapia R."/>
            <person name="Han C."/>
            <person name="Land M."/>
            <person name="Hauser L."/>
            <person name="Markowitz V."/>
            <person name="Cheng J.-F."/>
            <person name="Hugenholtz P."/>
            <person name="Woyke T."/>
            <person name="Wu D."/>
            <person name="Spring S."/>
            <person name="Schroeder M."/>
            <person name="Brambilla E."/>
            <person name="Klenk H.-P."/>
            <person name="Eisen J.A."/>
        </authorList>
    </citation>
    <scope>NUCLEOTIDE SEQUENCE [LARGE SCALE GENOMIC DNA]</scope>
    <source>
        <strain evidence="3">DSM 8271 / FlGlyR</strain>
    </source>
</reference>
<feature type="domain" description="NodB homology" evidence="1">
    <location>
        <begin position="38"/>
        <end position="257"/>
    </location>
</feature>
<evidence type="ECO:0000313" key="2">
    <source>
        <dbReference type="EMBL" id="ADY56838.1"/>
    </source>
</evidence>
<dbReference type="PANTHER" id="PTHR47561">
    <property type="entry name" value="POLYSACCHARIDE DEACETYLASE FAMILY PROTEIN (AFU_ORTHOLOGUE AFUA_6G05030)"/>
    <property type="match status" value="1"/>
</dbReference>
<protein>
    <submittedName>
        <fullName evidence="2">Polysaccharide deacetylase</fullName>
    </submittedName>
</protein>
<dbReference type="KEGG" id="sgy:Sgly_2556"/>
<dbReference type="PANTHER" id="PTHR47561:SF1">
    <property type="entry name" value="POLYSACCHARIDE DEACETYLASE FAMILY PROTEIN (AFU_ORTHOLOGUE AFUA_6G05030)"/>
    <property type="match status" value="1"/>
</dbReference>
<sequence length="283" mass="32755">MDDLTYQWPDGKKIAVSISFDFDGESPYLWKTHKTRPSTLGELEQRRFGPRQGIYRILEMLSRWEQPATFFVPGFIADKYPQAVEKIAEQGHEIALHGYLHERVDELNEEEIEETVIRAKASLGKFTGPKDLGYRSPSWEMTEAAFKVLQRHHVLYDSSLMGYDHPYWVDGLPEIPVQWLLDDAIFYRYTASGSSSCPPQNPANVIDLWKQEFNGMKRFGGLFLITMHPWMSGRASRLDALEQLISHLKRDPAVWWGTCADIAAYHSVKYADRFREKIVFDFG</sequence>
<evidence type="ECO:0000259" key="1">
    <source>
        <dbReference type="PROSITE" id="PS51677"/>
    </source>
</evidence>
<dbReference type="EMBL" id="CP002547">
    <property type="protein sequence ID" value="ADY56838.1"/>
    <property type="molecule type" value="Genomic_DNA"/>
</dbReference>
<dbReference type="InterPro" id="IPR011330">
    <property type="entry name" value="Glyco_hydro/deAcase_b/a-brl"/>
</dbReference>
<dbReference type="Proteomes" id="UP000007488">
    <property type="component" value="Chromosome"/>
</dbReference>
<dbReference type="InterPro" id="IPR002509">
    <property type="entry name" value="NODB_dom"/>
</dbReference>
<dbReference type="AlphaFoldDB" id="F0SWJ8"/>
<dbReference type="OrthoDB" id="258610at2"/>
<organism evidence="2 3">
    <name type="scientific">Syntrophobotulus glycolicus (strain DSM 8271 / FlGlyR)</name>
    <dbReference type="NCBI Taxonomy" id="645991"/>
    <lineage>
        <taxon>Bacteria</taxon>
        <taxon>Bacillati</taxon>
        <taxon>Bacillota</taxon>
        <taxon>Clostridia</taxon>
        <taxon>Eubacteriales</taxon>
        <taxon>Desulfitobacteriaceae</taxon>
        <taxon>Syntrophobotulus</taxon>
    </lineage>
</organism>
<proteinExistence type="predicted"/>
<name>F0SWJ8_SYNGF</name>
<dbReference type="SUPFAM" id="SSF88713">
    <property type="entry name" value="Glycoside hydrolase/deacetylase"/>
    <property type="match status" value="1"/>
</dbReference>
<dbReference type="RefSeq" id="WP_013625703.1">
    <property type="nucleotide sequence ID" value="NC_015172.1"/>
</dbReference>
<dbReference type="PROSITE" id="PS51677">
    <property type="entry name" value="NODB"/>
    <property type="match status" value="1"/>
</dbReference>
<dbReference type="HOGENOM" id="CLU_029940_1_1_9"/>
<dbReference type="InterPro" id="IPR037950">
    <property type="entry name" value="PgdA-like"/>
</dbReference>
<evidence type="ECO:0000313" key="3">
    <source>
        <dbReference type="Proteomes" id="UP000007488"/>
    </source>
</evidence>